<name>A0A2S6GFM3_9PSEU</name>
<protein>
    <submittedName>
        <fullName evidence="1">Polyketide cyclase/dehydrase/lipid transport protein</fullName>
    </submittedName>
</protein>
<evidence type="ECO:0000313" key="1">
    <source>
        <dbReference type="EMBL" id="PPK64012.1"/>
    </source>
</evidence>
<dbReference type="RefSeq" id="WP_104482191.1">
    <property type="nucleotide sequence ID" value="NZ_CP154825.1"/>
</dbReference>
<proteinExistence type="predicted"/>
<sequence>MLFHRDIDIAAPAARVWAVYSDIEGWPRWTASVTSVTALDPGPLRVGSRARINQPKLPTTVWTITAIDEGRSWTWVAGGPGARSTATHTVLPLESGGSRVVLELAVRGPLGWLVGTLTTGLTNRYLAMEAAGLKATAEAGDGGNRVD</sequence>
<gene>
    <name evidence="1" type="ORF">CLV40_1223</name>
</gene>
<dbReference type="Pfam" id="PF10604">
    <property type="entry name" value="Polyketide_cyc2"/>
    <property type="match status" value="1"/>
</dbReference>
<dbReference type="EMBL" id="PTIX01000022">
    <property type="protein sequence ID" value="PPK64012.1"/>
    <property type="molecule type" value="Genomic_DNA"/>
</dbReference>
<organism evidence="1 2">
    <name type="scientific">Actinokineospora auranticolor</name>
    <dbReference type="NCBI Taxonomy" id="155976"/>
    <lineage>
        <taxon>Bacteria</taxon>
        <taxon>Bacillati</taxon>
        <taxon>Actinomycetota</taxon>
        <taxon>Actinomycetes</taxon>
        <taxon>Pseudonocardiales</taxon>
        <taxon>Pseudonocardiaceae</taxon>
        <taxon>Actinokineospora</taxon>
    </lineage>
</organism>
<dbReference type="SUPFAM" id="SSF55961">
    <property type="entry name" value="Bet v1-like"/>
    <property type="match status" value="1"/>
</dbReference>
<dbReference type="AlphaFoldDB" id="A0A2S6GFM3"/>
<dbReference type="InterPro" id="IPR023393">
    <property type="entry name" value="START-like_dom_sf"/>
</dbReference>
<dbReference type="Gene3D" id="3.30.530.20">
    <property type="match status" value="1"/>
</dbReference>
<dbReference type="OrthoDB" id="191189at2"/>
<reference evidence="1 2" key="1">
    <citation type="submission" date="2018-02" db="EMBL/GenBank/DDBJ databases">
        <title>Genomic Encyclopedia of Archaeal and Bacterial Type Strains, Phase II (KMG-II): from individual species to whole genera.</title>
        <authorList>
            <person name="Goeker M."/>
        </authorList>
    </citation>
    <scope>NUCLEOTIDE SEQUENCE [LARGE SCALE GENOMIC DNA]</scope>
    <source>
        <strain evidence="1 2">YU 961-1</strain>
    </source>
</reference>
<accession>A0A2S6GFM3</accession>
<comment type="caution">
    <text evidence="1">The sequence shown here is derived from an EMBL/GenBank/DDBJ whole genome shotgun (WGS) entry which is preliminary data.</text>
</comment>
<dbReference type="CDD" id="cd08862">
    <property type="entry name" value="SRPBCC_Smu440-like"/>
    <property type="match status" value="1"/>
</dbReference>
<keyword evidence="2" id="KW-1185">Reference proteome</keyword>
<dbReference type="InterPro" id="IPR019587">
    <property type="entry name" value="Polyketide_cyclase/dehydratase"/>
</dbReference>
<dbReference type="Proteomes" id="UP000239203">
    <property type="component" value="Unassembled WGS sequence"/>
</dbReference>
<evidence type="ECO:0000313" key="2">
    <source>
        <dbReference type="Proteomes" id="UP000239203"/>
    </source>
</evidence>